<dbReference type="SUPFAM" id="SSF88713">
    <property type="entry name" value="Glycoside hydrolase/deacetylase"/>
    <property type="match status" value="1"/>
</dbReference>
<organism evidence="6 7">
    <name type="scientific">Paenibacillus agaridevorans</name>
    <dbReference type="NCBI Taxonomy" id="171404"/>
    <lineage>
        <taxon>Bacteria</taxon>
        <taxon>Bacillati</taxon>
        <taxon>Bacillota</taxon>
        <taxon>Bacilli</taxon>
        <taxon>Bacillales</taxon>
        <taxon>Paenibacillaceae</taxon>
        <taxon>Paenibacillus</taxon>
    </lineage>
</organism>
<sequence length="1053" mass="119654">MAVANHFRRTLDSFLGKIKQRLYQATTPISTWNYREAIYEGPGQTRYTSDWSTIDVGQAWYASTAYFQIQVTLDDKHAGHPVFLRFNNEGECLFYLNGAPQQGFDPNRSLCRLSESGVAGEVYDLTIEASIRWQNLAHAVQGGLDYGTHLFRTAEIVTLDEMLYHLLLDLEVLYEYYLLTESAWALELLNEARRHMKPDDEDGYFQEGARRFGSWLSERWPAATNNAADREIIAVGHSHLDLAYLWPAKESVRKCGRTFSNMLQLLDRYPEFHFSQSQTTQYQWAKEHYPALYEKIKYYVAEGRWELIGGMLVEPDCNLISGESLIRQTAFGQKFYQEEFGRTTEICWLPDTFGYPAYLPQVLSKCGFRYFYTCKINNNIVNVFPHHLFQWEAPDGSKLIAILDMFNSYSADMKLPAIDSGIKNFRNSKHTKDMMTVYGYGDGGGGVTAEMIERSRRYTKLPGVPKIKPDTAASYFDKLNMNREKLPTWRGELYFEWHQGTYTSQAAAKRNNRKAELLYRNAELLLALQRAPGGQLKEGWERLLFQQFHDILPGTSQADTYVTAEQEYARIFEIGETAQAEALSALVGPTADHGDDVVLAAEQERSFVLFNSLAFARTEWVECDLLVRAGEIIVDAANSKQVVYTRLPNGRTLLYAERVPSVGYKRYLVLPGNPAVPASSDAVSVREDGGNFTLENGELRIVVSKQSGFLDKVWDKRFERSVLKASGKPGNALEIFEELYDFYDAWNIDEETLAAGGRLIDQAESVELVSSSATIAVLRVKKTINRSCIVQDIVLKAYERKVDFRTEADWNETGRLLKAGFDLDIHADRATYDMSFGHIERPTHNNTSWDRAQWEVSAHHWVDLSERNYGAALLNEGKFGYDIKGGLMRITLLKAPKYPDTTCDIGHHSFSYSLYLHDGEWRAGHVDEEGWKYNAPLLYHPVAATAWTHAEESWLTIGACGVFLSAAKPADDGSGDLIVRVYENHGARIRDVLQLNNTFIDSAAECDMLEHTLRPIEHADSSIPFELTPFEIKTIRIRRTEKTIPLNISIDGG</sequence>
<reference evidence="6 7" key="1">
    <citation type="submission" date="2017-08" db="EMBL/GenBank/DDBJ databases">
        <title>Substantial Increase in Enzyme Production by Combined Drug-Resistance Mutations in Paenibacillus agaridevorans.</title>
        <authorList>
            <person name="Tanaka Y."/>
            <person name="Funane K."/>
            <person name="Hosaka T."/>
            <person name="Shiwa Y."/>
            <person name="Fujita N."/>
            <person name="Miyazaki T."/>
            <person name="Yoshikawa H."/>
            <person name="Murakami K."/>
            <person name="Kasahara K."/>
            <person name="Inaoka T."/>
            <person name="Hiraga Y."/>
            <person name="Ochi K."/>
        </authorList>
    </citation>
    <scope>NUCLEOTIDE SEQUENCE [LARGE SCALE GENOMIC DNA]</scope>
    <source>
        <strain evidence="6 7">T-3040</strain>
    </source>
</reference>
<feature type="domain" description="Glycoside hydrolase family 38 central" evidence="5">
    <location>
        <begin position="496"/>
        <end position="568"/>
    </location>
</feature>
<dbReference type="InterPro" id="IPR015341">
    <property type="entry name" value="Glyco_hydro_38_cen"/>
</dbReference>
<comment type="caution">
    <text evidence="6">The sequence shown here is derived from an EMBL/GenBank/DDBJ whole genome shotgun (WGS) entry which is preliminary data.</text>
</comment>
<dbReference type="InterPro" id="IPR027291">
    <property type="entry name" value="Glyco_hydro_38_N_sf"/>
</dbReference>
<dbReference type="PANTHER" id="PTHR46017:SF1">
    <property type="entry name" value="ALPHA-MANNOSIDASE 2C1"/>
    <property type="match status" value="1"/>
</dbReference>
<evidence type="ECO:0000313" key="7">
    <source>
        <dbReference type="Proteomes" id="UP000245202"/>
    </source>
</evidence>
<evidence type="ECO:0000259" key="5">
    <source>
        <dbReference type="SMART" id="SM00872"/>
    </source>
</evidence>
<dbReference type="InterPro" id="IPR011013">
    <property type="entry name" value="Gal_mutarotase_sf_dom"/>
</dbReference>
<dbReference type="Gene3D" id="3.20.110.10">
    <property type="entry name" value="Glycoside hydrolase 38, N terminal domain"/>
    <property type="match status" value="1"/>
</dbReference>
<gene>
    <name evidence="6" type="ORF">PAT3040_06669</name>
</gene>
<dbReference type="GO" id="GO:0006013">
    <property type="term" value="P:mannose metabolic process"/>
    <property type="evidence" value="ECO:0007669"/>
    <property type="project" value="InterPro"/>
</dbReference>
<accession>A0A2R5F5X7</accession>
<dbReference type="Proteomes" id="UP000245202">
    <property type="component" value="Unassembled WGS sequence"/>
</dbReference>
<evidence type="ECO:0000256" key="4">
    <source>
        <dbReference type="ARBA" id="ARBA00023295"/>
    </source>
</evidence>
<dbReference type="GO" id="GO:0046872">
    <property type="term" value="F:metal ion binding"/>
    <property type="evidence" value="ECO:0007669"/>
    <property type="project" value="UniProtKB-KW"/>
</dbReference>
<keyword evidence="3" id="KW-0378">Hydrolase</keyword>
<dbReference type="SMART" id="SM00872">
    <property type="entry name" value="Alpha-mann_mid"/>
    <property type="match status" value="1"/>
</dbReference>
<dbReference type="GO" id="GO:0004559">
    <property type="term" value="F:alpha-mannosidase activity"/>
    <property type="evidence" value="ECO:0007669"/>
    <property type="project" value="InterPro"/>
</dbReference>
<dbReference type="Gene3D" id="1.20.1270.50">
    <property type="entry name" value="Glycoside hydrolase family 38, central domain"/>
    <property type="match status" value="1"/>
</dbReference>
<dbReference type="InterPro" id="IPR037094">
    <property type="entry name" value="Glyco_hydro_38_cen_sf"/>
</dbReference>
<keyword evidence="2" id="KW-0479">Metal-binding</keyword>
<dbReference type="InterPro" id="IPR011330">
    <property type="entry name" value="Glyco_hydro/deAcase_b/a-brl"/>
</dbReference>
<dbReference type="CDD" id="cd10789">
    <property type="entry name" value="GH38N_AMII_ER_cytosolic"/>
    <property type="match status" value="1"/>
</dbReference>
<dbReference type="Pfam" id="PF09261">
    <property type="entry name" value="Alpha-mann_mid"/>
    <property type="match status" value="1"/>
</dbReference>
<dbReference type="Pfam" id="PF22907">
    <property type="entry name" value="Ams1-like_1st"/>
    <property type="match status" value="1"/>
</dbReference>
<proteinExistence type="inferred from homology"/>
<comment type="similarity">
    <text evidence="1">Belongs to the glycosyl hydrolase 38 family.</text>
</comment>
<dbReference type="FunFam" id="3.20.110.10:FF:000002">
    <property type="entry name" value="alpha-mannosidase 2C1 isoform X1"/>
    <property type="match status" value="1"/>
</dbReference>
<evidence type="ECO:0000256" key="3">
    <source>
        <dbReference type="ARBA" id="ARBA00022801"/>
    </source>
</evidence>
<dbReference type="InterPro" id="IPR041147">
    <property type="entry name" value="GH38_C"/>
</dbReference>
<dbReference type="GO" id="GO:0009313">
    <property type="term" value="P:oligosaccharide catabolic process"/>
    <property type="evidence" value="ECO:0007669"/>
    <property type="project" value="TreeGrafter"/>
</dbReference>
<protein>
    <recommendedName>
        <fullName evidence="5">Glycoside hydrolase family 38 central domain-containing protein</fullName>
    </recommendedName>
</protein>
<dbReference type="SUPFAM" id="SSF88688">
    <property type="entry name" value="Families 57/38 glycoside transferase middle domain"/>
    <property type="match status" value="1"/>
</dbReference>
<dbReference type="RefSeq" id="WP_181376995.1">
    <property type="nucleotide sequence ID" value="NZ_BDQX01000430.1"/>
</dbReference>
<dbReference type="EMBL" id="BDQX01000430">
    <property type="protein sequence ID" value="GBG11821.1"/>
    <property type="molecule type" value="Genomic_DNA"/>
</dbReference>
<keyword evidence="7" id="KW-1185">Reference proteome</keyword>
<dbReference type="Gene3D" id="2.70.98.30">
    <property type="entry name" value="Golgi alpha-mannosidase II, domain 4"/>
    <property type="match status" value="1"/>
</dbReference>
<dbReference type="GO" id="GO:0030246">
    <property type="term" value="F:carbohydrate binding"/>
    <property type="evidence" value="ECO:0007669"/>
    <property type="project" value="InterPro"/>
</dbReference>
<dbReference type="InterPro" id="IPR028995">
    <property type="entry name" value="Glyco_hydro_57/38_cen_sf"/>
</dbReference>
<keyword evidence="4" id="KW-0326">Glycosidase</keyword>
<dbReference type="InterPro" id="IPR000602">
    <property type="entry name" value="Glyco_hydro_38_N"/>
</dbReference>
<dbReference type="Pfam" id="PF17677">
    <property type="entry name" value="Glyco_hydro38C2"/>
    <property type="match status" value="1"/>
</dbReference>
<evidence type="ECO:0000313" key="6">
    <source>
        <dbReference type="EMBL" id="GBG11821.1"/>
    </source>
</evidence>
<dbReference type="Pfam" id="PF01074">
    <property type="entry name" value="Glyco_hydro_38N"/>
    <property type="match status" value="1"/>
</dbReference>
<dbReference type="SUPFAM" id="SSF74650">
    <property type="entry name" value="Galactose mutarotase-like"/>
    <property type="match status" value="1"/>
</dbReference>
<evidence type="ECO:0000256" key="2">
    <source>
        <dbReference type="ARBA" id="ARBA00022723"/>
    </source>
</evidence>
<dbReference type="AlphaFoldDB" id="A0A2R5F5X7"/>
<dbReference type="PANTHER" id="PTHR46017">
    <property type="entry name" value="ALPHA-MANNOSIDASE 2C1"/>
    <property type="match status" value="1"/>
</dbReference>
<dbReference type="InterPro" id="IPR054723">
    <property type="entry name" value="Ams1-like_N"/>
</dbReference>
<dbReference type="Pfam" id="PF07748">
    <property type="entry name" value="Glyco_hydro_38C"/>
    <property type="match status" value="1"/>
</dbReference>
<evidence type="ECO:0000256" key="1">
    <source>
        <dbReference type="ARBA" id="ARBA00009792"/>
    </source>
</evidence>
<name>A0A2R5F5X7_9BACL</name>
<dbReference type="InterPro" id="IPR011682">
    <property type="entry name" value="Glyco_hydro_38_C"/>
</dbReference>